<accession>A0ABM1R8W9</accession>
<organism evidence="1 2">
    <name type="scientific">Camelina sativa</name>
    <name type="common">False flax</name>
    <name type="synonym">Myagrum sativum</name>
    <dbReference type="NCBI Taxonomy" id="90675"/>
    <lineage>
        <taxon>Eukaryota</taxon>
        <taxon>Viridiplantae</taxon>
        <taxon>Streptophyta</taxon>
        <taxon>Embryophyta</taxon>
        <taxon>Tracheophyta</taxon>
        <taxon>Spermatophyta</taxon>
        <taxon>Magnoliopsida</taxon>
        <taxon>eudicotyledons</taxon>
        <taxon>Gunneridae</taxon>
        <taxon>Pentapetalae</taxon>
        <taxon>rosids</taxon>
        <taxon>malvids</taxon>
        <taxon>Brassicales</taxon>
        <taxon>Brassicaceae</taxon>
        <taxon>Camelineae</taxon>
        <taxon>Camelina</taxon>
    </lineage>
</organism>
<reference evidence="1" key="1">
    <citation type="journal article" date="2014" name="Nat. Commun.">
        <title>The emerging biofuel crop Camelina sativa retains a highly undifferentiated hexaploid genome structure.</title>
        <authorList>
            <person name="Kagale S."/>
            <person name="Koh C."/>
            <person name="Nixon J."/>
            <person name="Bollina V."/>
            <person name="Clarke W.E."/>
            <person name="Tuteja R."/>
            <person name="Spillane C."/>
            <person name="Robinson S.J."/>
            <person name="Links M.G."/>
            <person name="Clarke C."/>
            <person name="Higgins E.E."/>
            <person name="Huebert T."/>
            <person name="Sharpe A.G."/>
            <person name="Parkin I.A."/>
        </authorList>
    </citation>
    <scope>NUCLEOTIDE SEQUENCE [LARGE SCALE GENOMIC DNA]</scope>
    <source>
        <strain evidence="1">cv. DH55</strain>
    </source>
</reference>
<sequence length="137" mass="15989">MNRLSKSIPRFRIIKLDESKPIDVLIGNCSRMHCRKRRDKFADEGSRERFASFFISVQQEEEEETADHEDGTALCLERVVTDLQVPFAEDSDGFEHAHLIIQKTIELVPYLLRWCQSVFKKASPRRAWARGEVIIRV</sequence>
<protein>
    <submittedName>
        <fullName evidence="2">Uncharacterized protein LOC104761699</fullName>
    </submittedName>
</protein>
<evidence type="ECO:0000313" key="1">
    <source>
        <dbReference type="Proteomes" id="UP000694864"/>
    </source>
</evidence>
<keyword evidence="1" id="KW-1185">Reference proteome</keyword>
<reference evidence="2" key="2">
    <citation type="submission" date="2025-08" db="UniProtKB">
        <authorList>
            <consortium name="RefSeq"/>
        </authorList>
    </citation>
    <scope>IDENTIFICATION</scope>
    <source>
        <tissue evidence="2">Leaf</tissue>
    </source>
</reference>
<dbReference type="Proteomes" id="UP000694864">
    <property type="component" value="Chromosome 18"/>
</dbReference>
<name>A0ABM1R8W9_CAMSA</name>
<dbReference type="GeneID" id="104761699"/>
<evidence type="ECO:0000313" key="2">
    <source>
        <dbReference type="RefSeq" id="XP_019095457.1"/>
    </source>
</evidence>
<gene>
    <name evidence="2" type="primary">LOC104761699</name>
</gene>
<dbReference type="RefSeq" id="XP_019095457.1">
    <property type="nucleotide sequence ID" value="XM_019239912.1"/>
</dbReference>
<proteinExistence type="predicted"/>